<comment type="caution">
    <text evidence="2">The sequence shown here is derived from an EMBL/GenBank/DDBJ whole genome shotgun (WGS) entry which is preliminary data.</text>
</comment>
<dbReference type="PANTHER" id="PTHR31286:SF180">
    <property type="entry name" value="OS10G0362600 PROTEIN"/>
    <property type="match status" value="1"/>
</dbReference>
<proteinExistence type="predicted"/>
<dbReference type="InterPro" id="IPR040256">
    <property type="entry name" value="At4g02000-like"/>
</dbReference>
<reference evidence="2" key="1">
    <citation type="journal article" date="2022" name="Front. Genet.">
        <title>Chromosome-Scale Assembly of the Dendrobium nobile Genome Provides Insights Into the Molecular Mechanism of the Biosynthesis of the Medicinal Active Ingredient of Dendrobium.</title>
        <authorList>
            <person name="Xu Q."/>
            <person name="Niu S.-C."/>
            <person name="Li K.-L."/>
            <person name="Zheng P.-J."/>
            <person name="Zhang X.-J."/>
            <person name="Jia Y."/>
            <person name="Liu Y."/>
            <person name="Niu Y.-X."/>
            <person name="Yu L.-H."/>
            <person name="Chen D.-F."/>
            <person name="Zhang G.-Q."/>
        </authorList>
    </citation>
    <scope>NUCLEOTIDE SEQUENCE</scope>
    <source>
        <tissue evidence="2">Leaf</tissue>
    </source>
</reference>
<evidence type="ECO:0000256" key="1">
    <source>
        <dbReference type="SAM" id="MobiDB-lite"/>
    </source>
</evidence>
<dbReference type="PANTHER" id="PTHR31286">
    <property type="entry name" value="GLYCINE-RICH CELL WALL STRUCTURAL PROTEIN 1.8-LIKE"/>
    <property type="match status" value="1"/>
</dbReference>
<name>A0A8T3BVX1_DENNO</name>
<evidence type="ECO:0008006" key="4">
    <source>
        <dbReference type="Google" id="ProtNLM"/>
    </source>
</evidence>
<feature type="region of interest" description="Disordered" evidence="1">
    <location>
        <begin position="94"/>
        <end position="167"/>
    </location>
</feature>
<sequence length="296" mass="31816">MDGLFSKQLEETPTGISKIATKIDTPLAVDALTTSKSRLTYVRVCVQVDVSATYPKSVPIDVVGKVFDLKIEYEWTPMLCGICKSLNHSTNACPSNPNPPQNTVPQNFRGRSTSRRSRLRPPSQNPKGILPFPPKPHLASTQTNQNPAPPIEPSLNEKVPDPKPVDIPASHAIYMHQIPNLNSPTTEASASHSTTLAKVQNSSKAASHNKFSILAETPDSEASSSFDTEVSQNSSILAEPPIANFASSKPASTQLPNSPSSHPPSPKNTNPASYQGQSKNRGKGTRKGLNNSNKHS</sequence>
<dbReference type="EMBL" id="JAGYWB010000006">
    <property type="protein sequence ID" value="KAI0519653.1"/>
    <property type="molecule type" value="Genomic_DNA"/>
</dbReference>
<accession>A0A8T3BVX1</accession>
<evidence type="ECO:0000313" key="2">
    <source>
        <dbReference type="EMBL" id="KAI0519653.1"/>
    </source>
</evidence>
<keyword evidence="3" id="KW-1185">Reference proteome</keyword>
<feature type="compositionally biased region" description="Polar residues" evidence="1">
    <location>
        <begin position="245"/>
        <end position="255"/>
    </location>
</feature>
<organism evidence="2 3">
    <name type="scientific">Dendrobium nobile</name>
    <name type="common">Orchid</name>
    <dbReference type="NCBI Taxonomy" id="94219"/>
    <lineage>
        <taxon>Eukaryota</taxon>
        <taxon>Viridiplantae</taxon>
        <taxon>Streptophyta</taxon>
        <taxon>Embryophyta</taxon>
        <taxon>Tracheophyta</taxon>
        <taxon>Spermatophyta</taxon>
        <taxon>Magnoliopsida</taxon>
        <taxon>Liliopsida</taxon>
        <taxon>Asparagales</taxon>
        <taxon>Orchidaceae</taxon>
        <taxon>Epidendroideae</taxon>
        <taxon>Malaxideae</taxon>
        <taxon>Dendrobiinae</taxon>
        <taxon>Dendrobium</taxon>
    </lineage>
</organism>
<dbReference type="Proteomes" id="UP000829196">
    <property type="component" value="Unassembled WGS sequence"/>
</dbReference>
<feature type="region of interest" description="Disordered" evidence="1">
    <location>
        <begin position="181"/>
        <end position="296"/>
    </location>
</feature>
<feature type="compositionally biased region" description="Polar residues" evidence="1">
    <location>
        <begin position="181"/>
        <end position="210"/>
    </location>
</feature>
<evidence type="ECO:0000313" key="3">
    <source>
        <dbReference type="Proteomes" id="UP000829196"/>
    </source>
</evidence>
<feature type="compositionally biased region" description="Polar residues" evidence="1">
    <location>
        <begin position="220"/>
        <end position="236"/>
    </location>
</feature>
<dbReference type="OrthoDB" id="1082339at2759"/>
<protein>
    <recommendedName>
        <fullName evidence="4">Zinc knuckle CX2CX4HX4C domain-containing protein</fullName>
    </recommendedName>
</protein>
<dbReference type="AlphaFoldDB" id="A0A8T3BVX1"/>
<gene>
    <name evidence="2" type="ORF">KFK09_007107</name>
</gene>